<dbReference type="Pfam" id="PF01243">
    <property type="entry name" value="PNPOx_N"/>
    <property type="match status" value="1"/>
</dbReference>
<accession>A0A3L6ZJW8</accession>
<evidence type="ECO:0000313" key="3">
    <source>
        <dbReference type="EMBL" id="RLP68180.1"/>
    </source>
</evidence>
<dbReference type="Gene3D" id="2.30.110.10">
    <property type="entry name" value="Electron Transport, Fmn-binding Protein, Chain A"/>
    <property type="match status" value="1"/>
</dbReference>
<dbReference type="GO" id="GO:0016746">
    <property type="term" value="F:acyltransferase activity"/>
    <property type="evidence" value="ECO:0007669"/>
    <property type="project" value="UniProtKB-KW"/>
</dbReference>
<sequence length="144" mass="16324">MTSWKPDWTNFPALLLDFWTERHLCTLTSIRADGRPHLVPVGVALDLEEECAWVITNEHSHKVKHLSVNDKVAACQVSGRHWSTIEGTAIVMTDDVSVARAVNCYARRYREPRPNASRVALRIEVDRFLMSSDFKARDLPSPAP</sequence>
<keyword evidence="3" id="KW-0808">Transferase</keyword>
<keyword evidence="3" id="KW-0012">Acyltransferase</keyword>
<dbReference type="GO" id="GO:0005829">
    <property type="term" value="C:cytosol"/>
    <property type="evidence" value="ECO:0007669"/>
    <property type="project" value="TreeGrafter"/>
</dbReference>
<dbReference type="InterPro" id="IPR011576">
    <property type="entry name" value="Pyridox_Oxase_N"/>
</dbReference>
<dbReference type="OrthoDB" id="4551790at2"/>
<name>A0A3L6ZJW8_9MICO</name>
<proteinExistence type="predicted"/>
<keyword evidence="1" id="KW-0560">Oxidoreductase</keyword>
<dbReference type="SUPFAM" id="SSF50475">
    <property type="entry name" value="FMN-binding split barrel"/>
    <property type="match status" value="1"/>
</dbReference>
<feature type="domain" description="Pyridoxamine 5'-phosphate oxidase N-terminal" evidence="2">
    <location>
        <begin position="15"/>
        <end position="128"/>
    </location>
</feature>
<dbReference type="InterPro" id="IPR012349">
    <property type="entry name" value="Split_barrel_FMN-bd"/>
</dbReference>
<evidence type="ECO:0000259" key="2">
    <source>
        <dbReference type="Pfam" id="PF01243"/>
    </source>
</evidence>
<comment type="caution">
    <text evidence="3">The sequence shown here is derived from an EMBL/GenBank/DDBJ whole genome shotgun (WGS) entry which is preliminary data.</text>
</comment>
<dbReference type="PANTHER" id="PTHR35176">
    <property type="entry name" value="HEME OXYGENASE HI_0854-RELATED"/>
    <property type="match status" value="1"/>
</dbReference>
<protein>
    <submittedName>
        <fullName evidence="3">Acyltransferase</fullName>
    </submittedName>
</protein>
<evidence type="ECO:0000313" key="4">
    <source>
        <dbReference type="Proteomes" id="UP000270299"/>
    </source>
</evidence>
<dbReference type="GO" id="GO:0070967">
    <property type="term" value="F:coenzyme F420 binding"/>
    <property type="evidence" value="ECO:0007669"/>
    <property type="project" value="TreeGrafter"/>
</dbReference>
<dbReference type="Proteomes" id="UP000270299">
    <property type="component" value="Unassembled WGS sequence"/>
</dbReference>
<dbReference type="RefSeq" id="WP_121673986.1">
    <property type="nucleotide sequence ID" value="NZ_BMXM01000014.1"/>
</dbReference>
<evidence type="ECO:0000256" key="1">
    <source>
        <dbReference type="ARBA" id="ARBA00023002"/>
    </source>
</evidence>
<dbReference type="PANTHER" id="PTHR35176:SF1">
    <property type="entry name" value="F420H(2)-DEPENDENT BILIVERDIN REDUCTASE"/>
    <property type="match status" value="1"/>
</dbReference>
<organism evidence="3 4">
    <name type="scientific">Mycetocola manganoxydans</name>
    <dbReference type="NCBI Taxonomy" id="699879"/>
    <lineage>
        <taxon>Bacteria</taxon>
        <taxon>Bacillati</taxon>
        <taxon>Actinomycetota</taxon>
        <taxon>Actinomycetes</taxon>
        <taxon>Micrococcales</taxon>
        <taxon>Microbacteriaceae</taxon>
        <taxon>Mycetocola</taxon>
    </lineage>
</organism>
<reference evidence="3 4" key="1">
    <citation type="submission" date="2018-10" db="EMBL/GenBank/DDBJ databases">
        <authorList>
            <person name="Li J."/>
        </authorList>
    </citation>
    <scope>NUCLEOTIDE SEQUENCE [LARGE SCALE GENOMIC DNA]</scope>
    <source>
        <strain evidence="3 4">CCTCC AB209002</strain>
    </source>
</reference>
<dbReference type="InterPro" id="IPR052019">
    <property type="entry name" value="F420H2_bilvrd_red/Heme_oxyg"/>
</dbReference>
<dbReference type="EMBL" id="RCUV01000023">
    <property type="protein sequence ID" value="RLP68180.1"/>
    <property type="molecule type" value="Genomic_DNA"/>
</dbReference>
<gene>
    <name evidence="3" type="ORF">D9V29_14215</name>
</gene>
<keyword evidence="4" id="KW-1185">Reference proteome</keyword>
<dbReference type="GO" id="GO:0016627">
    <property type="term" value="F:oxidoreductase activity, acting on the CH-CH group of donors"/>
    <property type="evidence" value="ECO:0007669"/>
    <property type="project" value="TreeGrafter"/>
</dbReference>
<dbReference type="AlphaFoldDB" id="A0A3L6ZJW8"/>